<accession>A0A6C0H0L9</accession>
<sequence>MADLSDKIEFLDKKTQDFLINKYKVTFYDQLTHSMTEKLIDNPIIKRINKMYNNELLLKEYKPLYNYEPFKKFEEKDGVHFNTINIGKIMIEKDVILSVKKGEYIFKGTRDYITPELEKEFLKKSDPIQPYWFGSDLVGYLYAKTYKGGLNAYKFKNDSKLFIISDIRNEKRLINFLHNLTEKEIEMIGHSKQDILDSLRVKYGYDCNIGYQIKYIERYTKYPDLWMSRFINKKLYLPDIIKYRNKRIFGAGKLDRTCGRFVCYFAKKNGYNGYCSLYNYSNFYANGILGDEVIIYDQKENIERDIDHELDWIQWKKFLDFDIQSNIFKNYVFNPIFHSKKFVGVFNQYYKNQTDNDRNKEILKIIKNKKSYCRFLTFNVHSFVSSNLNDTFEIVINKLKELLIQFDIDFCILEEYASYIDDDYFNLIFNNYNILKTPNLGNKFDKYFGNVILSKDKISIFKFQELSSNKGNKRMAIIFNIENENFKNISFCGTHLEIGERYTERSGTFKQHKQILDIYNSNVNKRILELNKIQNLKPDIIMGDFNFTKDDPEFEHINNLYYDTLKEEYPTLFNNERVDFIFKNKKSTFDCESFVISYPYSDHLPVLGVLY</sequence>
<dbReference type="InterPro" id="IPR036691">
    <property type="entry name" value="Endo/exonu/phosph_ase_sf"/>
</dbReference>
<dbReference type="SUPFAM" id="SSF56219">
    <property type="entry name" value="DNase I-like"/>
    <property type="match status" value="1"/>
</dbReference>
<organism evidence="2">
    <name type="scientific">viral metagenome</name>
    <dbReference type="NCBI Taxonomy" id="1070528"/>
    <lineage>
        <taxon>unclassified sequences</taxon>
        <taxon>metagenomes</taxon>
        <taxon>organismal metagenomes</taxon>
    </lineage>
</organism>
<name>A0A6C0H0L9_9ZZZZ</name>
<feature type="domain" description="Endonuclease/exonuclease/phosphatase" evidence="1">
    <location>
        <begin position="376"/>
        <end position="603"/>
    </location>
</feature>
<reference evidence="2" key="1">
    <citation type="journal article" date="2020" name="Nature">
        <title>Giant virus diversity and host interactions through global metagenomics.</title>
        <authorList>
            <person name="Schulz F."/>
            <person name="Roux S."/>
            <person name="Paez-Espino D."/>
            <person name="Jungbluth S."/>
            <person name="Walsh D.A."/>
            <person name="Denef V.J."/>
            <person name="McMahon K.D."/>
            <person name="Konstantinidis K.T."/>
            <person name="Eloe-Fadrosh E.A."/>
            <person name="Kyrpides N.C."/>
            <person name="Woyke T."/>
        </authorList>
    </citation>
    <scope>NUCLEOTIDE SEQUENCE</scope>
    <source>
        <strain evidence="2">GVMAG-M-3300023179-4</strain>
    </source>
</reference>
<evidence type="ECO:0000313" key="2">
    <source>
        <dbReference type="EMBL" id="QHT73695.1"/>
    </source>
</evidence>
<dbReference type="EMBL" id="MN739831">
    <property type="protein sequence ID" value="QHT73695.1"/>
    <property type="molecule type" value="Genomic_DNA"/>
</dbReference>
<protein>
    <recommendedName>
        <fullName evidence="1">Endonuclease/exonuclease/phosphatase domain-containing protein</fullName>
    </recommendedName>
</protein>
<dbReference type="AlphaFoldDB" id="A0A6C0H0L9"/>
<dbReference type="GO" id="GO:0003824">
    <property type="term" value="F:catalytic activity"/>
    <property type="evidence" value="ECO:0007669"/>
    <property type="project" value="InterPro"/>
</dbReference>
<dbReference type="InterPro" id="IPR005135">
    <property type="entry name" value="Endo/exonuclease/phosphatase"/>
</dbReference>
<evidence type="ECO:0000259" key="1">
    <source>
        <dbReference type="Pfam" id="PF03372"/>
    </source>
</evidence>
<proteinExistence type="predicted"/>
<dbReference type="Pfam" id="PF03372">
    <property type="entry name" value="Exo_endo_phos"/>
    <property type="match status" value="1"/>
</dbReference>
<dbReference type="Gene3D" id="3.60.10.10">
    <property type="entry name" value="Endonuclease/exonuclease/phosphatase"/>
    <property type="match status" value="1"/>
</dbReference>